<evidence type="ECO:0000259" key="2">
    <source>
        <dbReference type="Pfam" id="PF00391"/>
    </source>
</evidence>
<evidence type="ECO:0000313" key="4">
    <source>
        <dbReference type="Proteomes" id="UP000694867"/>
    </source>
</evidence>
<protein>
    <submittedName>
        <fullName evidence="5">Uncharacterized protein LOC100908957</fullName>
    </submittedName>
</protein>
<organism evidence="4 5">
    <name type="scientific">Galendromus occidentalis</name>
    <name type="common">western predatory mite</name>
    <dbReference type="NCBI Taxonomy" id="34638"/>
    <lineage>
        <taxon>Eukaryota</taxon>
        <taxon>Metazoa</taxon>
        <taxon>Ecdysozoa</taxon>
        <taxon>Arthropoda</taxon>
        <taxon>Chelicerata</taxon>
        <taxon>Arachnida</taxon>
        <taxon>Acari</taxon>
        <taxon>Parasitiformes</taxon>
        <taxon>Mesostigmata</taxon>
        <taxon>Gamasina</taxon>
        <taxon>Phytoseioidea</taxon>
        <taxon>Phytoseiidae</taxon>
        <taxon>Typhlodrominae</taxon>
        <taxon>Galendromus</taxon>
    </lineage>
</organism>
<name>A0AAJ7SHR9_9ACAR</name>
<evidence type="ECO:0000256" key="1">
    <source>
        <dbReference type="ARBA" id="ARBA00007837"/>
    </source>
</evidence>
<dbReference type="PANTHER" id="PTHR43615:SF1">
    <property type="entry name" value="PPDK_N DOMAIN-CONTAINING PROTEIN"/>
    <property type="match status" value="1"/>
</dbReference>
<dbReference type="InterPro" id="IPR051549">
    <property type="entry name" value="PEP_Utilizing_Enz"/>
</dbReference>
<dbReference type="GO" id="GO:0016301">
    <property type="term" value="F:kinase activity"/>
    <property type="evidence" value="ECO:0007669"/>
    <property type="project" value="InterPro"/>
</dbReference>
<dbReference type="Proteomes" id="UP000694867">
    <property type="component" value="Unplaced"/>
</dbReference>
<dbReference type="Pfam" id="PF01326">
    <property type="entry name" value="PPDK_N"/>
    <property type="match status" value="1"/>
</dbReference>
<reference evidence="5" key="1">
    <citation type="submission" date="2025-08" db="UniProtKB">
        <authorList>
            <consortium name="RefSeq"/>
        </authorList>
    </citation>
    <scope>IDENTIFICATION</scope>
</reference>
<gene>
    <name evidence="5" type="primary">LOC100908957</name>
</gene>
<accession>A0AAJ7SHR9</accession>
<dbReference type="GO" id="GO:0005524">
    <property type="term" value="F:ATP binding"/>
    <property type="evidence" value="ECO:0007669"/>
    <property type="project" value="InterPro"/>
</dbReference>
<dbReference type="InterPro" id="IPR002192">
    <property type="entry name" value="PPDK_AMP/ATP-bd"/>
</dbReference>
<dbReference type="InterPro" id="IPR008279">
    <property type="entry name" value="PEP-util_enz_mobile_dom"/>
</dbReference>
<feature type="domain" description="Pyruvate phosphate dikinase AMP/ATP-binding" evidence="3">
    <location>
        <begin position="345"/>
        <end position="665"/>
    </location>
</feature>
<dbReference type="Gene3D" id="3.30.1490.20">
    <property type="entry name" value="ATP-grasp fold, A domain"/>
    <property type="match status" value="1"/>
</dbReference>
<dbReference type="RefSeq" id="XP_028968870.1">
    <property type="nucleotide sequence ID" value="XM_029113037.1"/>
</dbReference>
<dbReference type="PANTHER" id="PTHR43615">
    <property type="entry name" value="PHOSPHOENOLPYRUVATE SYNTHASE-RELATED"/>
    <property type="match status" value="1"/>
</dbReference>
<proteinExistence type="inferred from homology"/>
<dbReference type="KEGG" id="goe:100908957"/>
<dbReference type="SUPFAM" id="SSF56059">
    <property type="entry name" value="Glutathione synthetase ATP-binding domain-like"/>
    <property type="match status" value="1"/>
</dbReference>
<dbReference type="Pfam" id="PF00391">
    <property type="entry name" value="PEP-utilizers"/>
    <property type="match status" value="1"/>
</dbReference>
<dbReference type="Gene3D" id="3.30.470.20">
    <property type="entry name" value="ATP-grasp fold, B domain"/>
    <property type="match status" value="1"/>
</dbReference>
<dbReference type="GeneID" id="100908957"/>
<comment type="similarity">
    <text evidence="1">Belongs to the PEP-utilizing enzyme family.</text>
</comment>
<feature type="domain" description="PEP-utilising enzyme mobile" evidence="2">
    <location>
        <begin position="1154"/>
        <end position="1225"/>
    </location>
</feature>
<dbReference type="InterPro" id="IPR036637">
    <property type="entry name" value="Phosphohistidine_dom_sf"/>
</dbReference>
<evidence type="ECO:0000313" key="5">
    <source>
        <dbReference type="RefSeq" id="XP_028968870.1"/>
    </source>
</evidence>
<dbReference type="InterPro" id="IPR013815">
    <property type="entry name" value="ATP_grasp_subdomain_1"/>
</dbReference>
<evidence type="ECO:0000259" key="3">
    <source>
        <dbReference type="Pfam" id="PF01326"/>
    </source>
</evidence>
<dbReference type="SUPFAM" id="SSF52009">
    <property type="entry name" value="Phosphohistidine domain"/>
    <property type="match status" value="1"/>
</dbReference>
<sequence length="1232" mass="136388">MQSICASYWKFGVRDRIIFHGCDPDDGDQILVVFERLRQGVARLFIVLKIQDRILAHSKSTCIDLSADNIYSSDGFRLECDAPMRRWRLAFNGVMDEGNEKRHVRFGMRWSAGGHAFEWPKHLSAKDFYNLIEKSSLGALLNFVERGCHSIHSYDQNGTLYAQIEVDRSLTVEKPLFGGRFKEISRNTIFPAGCKHYFGYANDGSSMHLASPEGQTSRNGSYPLCGSVYSVGRFMKAVRKGEIIVSPEKLKLNFQVETDSYEVDLQPIQEAFAGPQGFSARMFGGTALVEGRELKISIFRVEIPGEDESISLPEEFLATFVRKNTMTIAPLIVASGDEEARQCQLTGGKGSSLALLNAVAKQSGTHEPSFAVPNFVILTVKAYSVFAEQKSCKQATDRLAEGIAAGGDVKAQCIECNRDVSATPLPETLRAELIASLTSTFGTSWESNRFAVRSSAVGEDSEEMSAAGQMTTLLGVQGEANWLEAIEKAVTECWASQFAFTAVQYKRQYGQPILSNMAVVIQEMVAPDAAGVMFTCDPVTANPLYTAITANFGLGESVVSATAEPDTFVLKKNRSEQYDVEETKIGAKSEVIVLNENGGTETRSSGDESKETCIDEAFAIRLARVGDIIDRFFGICRDVEWATKDGKIFLLQCRPVTSALRESDFEIEHDNNSSLRTNRELLSRGNFDEVLPGALPTLTSSVMRYFFDNLVKYRFLEFKPGQEYERSAYVYLGGFSIGKKWWMNFSEPGLRKNNNDLKGIGASMFGRDISQDEAVINSICHLRPQKFYAPYMAGFYAIRSLGRTAEALTKAREIERDFRVEVSEDMSAEDIIDTIINSMHKCISSGAYLIEATIPNSIYGAAIPALVGLSIGKEAQSPETTAFFTRLMKSGHDIESANIPLSLAKLAALIRESPRGDQFCDMPDSEALEWLEKSDEPAATGFREFMRRHGHRCYKEFDLMSNPWIIEPEKLIRVLKASVKASETSRASSDSEEGLSVDDLPSSSRWIYRSLLKWLLPKAQFAVYAREATKSSLVSVIHQLRMAFRTLAKRMVHEGRLPSADLVFFLSVEELRRLIHQRNPLLVTKAIRRSRIHPRLDKAKFRSLQCGMPKPIKLDPIVPGTTGQIQFKGTAVSLGVVEGIARVIMDFESEAHLIQKGEILVTNATDTGWTPYFPLLSGVVTELGGFLSHGAVVAREFGLPAVVGVLGATSYISQGDRIVVDGANGTVTKLVD</sequence>
<dbReference type="AlphaFoldDB" id="A0AAJ7SHR9"/>
<keyword evidence="4" id="KW-1185">Reference proteome</keyword>
<dbReference type="Gene3D" id="3.50.30.10">
    <property type="entry name" value="Phosphohistidine domain"/>
    <property type="match status" value="1"/>
</dbReference>